<evidence type="ECO:0000256" key="2">
    <source>
        <dbReference type="SAM" id="Phobius"/>
    </source>
</evidence>
<dbReference type="EMBL" id="ML996301">
    <property type="protein sequence ID" value="KAF2727984.1"/>
    <property type="molecule type" value="Genomic_DNA"/>
</dbReference>
<dbReference type="OrthoDB" id="5139942at2759"/>
<evidence type="ECO:0000313" key="3">
    <source>
        <dbReference type="EMBL" id="KAF2727984.1"/>
    </source>
</evidence>
<feature type="region of interest" description="Disordered" evidence="1">
    <location>
        <begin position="14"/>
        <end position="35"/>
    </location>
</feature>
<keyword evidence="2" id="KW-0472">Membrane</keyword>
<name>A0A9P4QN34_9PLEO</name>
<accession>A0A9P4QN34</accession>
<keyword evidence="2" id="KW-1133">Transmembrane helix</keyword>
<feature type="compositionally biased region" description="Basic and acidic residues" evidence="1">
    <location>
        <begin position="25"/>
        <end position="35"/>
    </location>
</feature>
<dbReference type="AlphaFoldDB" id="A0A9P4QN34"/>
<comment type="caution">
    <text evidence="3">The sequence shown here is derived from an EMBL/GenBank/DDBJ whole genome shotgun (WGS) entry which is preliminary data.</text>
</comment>
<gene>
    <name evidence="3" type="ORF">EJ04DRAFT_121299</name>
</gene>
<keyword evidence="2" id="KW-0812">Transmembrane</keyword>
<proteinExistence type="predicted"/>
<feature type="transmembrane region" description="Helical" evidence="2">
    <location>
        <begin position="86"/>
        <end position="104"/>
    </location>
</feature>
<sequence length="168" mass="19114">MLSHELLASLQRTLEQDASTQNDTEENHTPSRTDCDAFNESLLQESESLQQQTSSLRWEAEALQQQIESVLQQTHSSLKSFTTKSFIVIFTFLVTIVFAIMSTVDQFYGNNLSSTSTQIAQYSWCADHDELRNTKECQDIRYGRSPRLTACRSSDQRPSKNSEVFAMA</sequence>
<evidence type="ECO:0000256" key="1">
    <source>
        <dbReference type="SAM" id="MobiDB-lite"/>
    </source>
</evidence>
<keyword evidence="4" id="KW-1185">Reference proteome</keyword>
<protein>
    <submittedName>
        <fullName evidence="3">Uncharacterized protein</fullName>
    </submittedName>
</protein>
<reference evidence="3" key="1">
    <citation type="journal article" date="2020" name="Stud. Mycol.">
        <title>101 Dothideomycetes genomes: a test case for predicting lifestyles and emergence of pathogens.</title>
        <authorList>
            <person name="Haridas S."/>
            <person name="Albert R."/>
            <person name="Binder M."/>
            <person name="Bloem J."/>
            <person name="Labutti K."/>
            <person name="Salamov A."/>
            <person name="Andreopoulos B."/>
            <person name="Baker S."/>
            <person name="Barry K."/>
            <person name="Bills G."/>
            <person name="Bluhm B."/>
            <person name="Cannon C."/>
            <person name="Castanera R."/>
            <person name="Culley D."/>
            <person name="Daum C."/>
            <person name="Ezra D."/>
            <person name="Gonzalez J."/>
            <person name="Henrissat B."/>
            <person name="Kuo A."/>
            <person name="Liang C."/>
            <person name="Lipzen A."/>
            <person name="Lutzoni F."/>
            <person name="Magnuson J."/>
            <person name="Mondo S."/>
            <person name="Nolan M."/>
            <person name="Ohm R."/>
            <person name="Pangilinan J."/>
            <person name="Park H.-J."/>
            <person name="Ramirez L."/>
            <person name="Alfaro M."/>
            <person name="Sun H."/>
            <person name="Tritt A."/>
            <person name="Yoshinaga Y."/>
            <person name="Zwiers L.-H."/>
            <person name="Turgeon B."/>
            <person name="Goodwin S."/>
            <person name="Spatafora J."/>
            <person name="Crous P."/>
            <person name="Grigoriev I."/>
        </authorList>
    </citation>
    <scope>NUCLEOTIDE SEQUENCE</scope>
    <source>
        <strain evidence="3">CBS 125425</strain>
    </source>
</reference>
<dbReference type="Proteomes" id="UP000799444">
    <property type="component" value="Unassembled WGS sequence"/>
</dbReference>
<evidence type="ECO:0000313" key="4">
    <source>
        <dbReference type="Proteomes" id="UP000799444"/>
    </source>
</evidence>
<organism evidence="3 4">
    <name type="scientific">Polyplosphaeria fusca</name>
    <dbReference type="NCBI Taxonomy" id="682080"/>
    <lineage>
        <taxon>Eukaryota</taxon>
        <taxon>Fungi</taxon>
        <taxon>Dikarya</taxon>
        <taxon>Ascomycota</taxon>
        <taxon>Pezizomycotina</taxon>
        <taxon>Dothideomycetes</taxon>
        <taxon>Pleosporomycetidae</taxon>
        <taxon>Pleosporales</taxon>
        <taxon>Tetraplosphaeriaceae</taxon>
        <taxon>Polyplosphaeria</taxon>
    </lineage>
</organism>